<name>A0A2N5GJP6_9BACI</name>
<gene>
    <name evidence="1" type="ORF">CU635_15225</name>
    <name evidence="2" type="ORF">CVD25_20300</name>
</gene>
<proteinExistence type="predicted"/>
<dbReference type="EMBL" id="PGVA01000035">
    <property type="protein sequence ID" value="PLR81430.1"/>
    <property type="molecule type" value="Genomic_DNA"/>
</dbReference>
<sequence>MEHWERWIPINGVPSKLYNDTFIDSKEGIILEFSDEKNKKKFVVKFEDGVLSYRNTDEGSLLKKLNYLDQQYGTDFYSEWTLFKVTNSEYINWFLDECSGIYEPNQVEHYVFFTPNDIIEILTTYTPSVVIR</sequence>
<dbReference type="Proteomes" id="UP000235114">
    <property type="component" value="Unassembled WGS sequence"/>
</dbReference>
<dbReference type="EMBL" id="PGVD01000074">
    <property type="protein sequence ID" value="PLR90031.1"/>
    <property type="molecule type" value="Genomic_DNA"/>
</dbReference>
<dbReference type="OrthoDB" id="2086981at2"/>
<dbReference type="RefSeq" id="WP_101578244.1">
    <property type="nucleotide sequence ID" value="NZ_PGVA01000035.1"/>
</dbReference>
<reference evidence="1 3" key="1">
    <citation type="submission" date="2017-11" db="EMBL/GenBank/DDBJ databases">
        <title>Comparitive Functional Genomics of Dry Heat Resistant strains isolated from the Viking Spacecraft.</title>
        <authorList>
            <person name="Seuylemezian A."/>
            <person name="Cooper K."/>
            <person name="Vaishampayan P."/>
        </authorList>
    </citation>
    <scope>NUCLEOTIDE SEQUENCE [LARGE SCALE GENOMIC DNA]</scope>
    <source>
        <strain evidence="1 3">M4.6</strain>
    </source>
</reference>
<comment type="caution">
    <text evidence="1">The sequence shown here is derived from an EMBL/GenBank/DDBJ whole genome shotgun (WGS) entry which is preliminary data.</text>
</comment>
<dbReference type="AlphaFoldDB" id="A0A2N5GJP6"/>
<accession>A0A2N5GJP6</accession>
<evidence type="ECO:0000313" key="3">
    <source>
        <dbReference type="Proteomes" id="UP000234951"/>
    </source>
</evidence>
<evidence type="ECO:0000313" key="1">
    <source>
        <dbReference type="EMBL" id="PLR81430.1"/>
    </source>
</evidence>
<protein>
    <submittedName>
        <fullName evidence="1">Uncharacterized protein</fullName>
    </submittedName>
</protein>
<keyword evidence="4" id="KW-1185">Reference proteome</keyword>
<dbReference type="Proteomes" id="UP000234951">
    <property type="component" value="Unassembled WGS sequence"/>
</dbReference>
<reference evidence="2 4" key="2">
    <citation type="submission" date="2017-12" db="EMBL/GenBank/DDBJ databases">
        <title>Comparative Functional Genomics of Dry Heat Resistant strains isolated from the Viking Spacecraft.</title>
        <authorList>
            <person name="Seuylemezian A."/>
            <person name="Cooper K."/>
            <person name="Vaishampayan P."/>
        </authorList>
    </citation>
    <scope>NUCLEOTIDE SEQUENCE [LARGE SCALE GENOMIC DNA]</scope>
    <source>
        <strain evidence="2 4">ATCC 29669</strain>
    </source>
</reference>
<evidence type="ECO:0000313" key="4">
    <source>
        <dbReference type="Proteomes" id="UP000235114"/>
    </source>
</evidence>
<organism evidence="1 3">
    <name type="scientific">Bacillus canaveralius</name>
    <dbReference type="NCBI Taxonomy" id="1403243"/>
    <lineage>
        <taxon>Bacteria</taxon>
        <taxon>Bacillati</taxon>
        <taxon>Bacillota</taxon>
        <taxon>Bacilli</taxon>
        <taxon>Bacillales</taxon>
        <taxon>Bacillaceae</taxon>
        <taxon>Bacillus</taxon>
    </lineage>
</organism>
<evidence type="ECO:0000313" key="2">
    <source>
        <dbReference type="EMBL" id="PLR90031.1"/>
    </source>
</evidence>